<name>A0A286GFA5_9PROT</name>
<proteinExistence type="predicted"/>
<reference evidence="3" key="1">
    <citation type="submission" date="2017-09" db="EMBL/GenBank/DDBJ databases">
        <authorList>
            <person name="Varghese N."/>
            <person name="Submissions S."/>
        </authorList>
    </citation>
    <scope>NUCLEOTIDE SEQUENCE [LARGE SCALE GENOMIC DNA]</scope>
    <source>
        <strain evidence="3">USBA 140</strain>
    </source>
</reference>
<accession>A0A286GFA5</accession>
<feature type="region of interest" description="Disordered" evidence="1">
    <location>
        <begin position="1"/>
        <end position="23"/>
    </location>
</feature>
<keyword evidence="3" id="KW-1185">Reference proteome</keyword>
<dbReference type="EMBL" id="OCNJ01000003">
    <property type="protein sequence ID" value="SOD94182.1"/>
    <property type="molecule type" value="Genomic_DNA"/>
</dbReference>
<protein>
    <submittedName>
        <fullName evidence="2">Uncharacterized protein</fullName>
    </submittedName>
</protein>
<gene>
    <name evidence="2" type="ORF">SAMN05421508_103396</name>
</gene>
<dbReference type="AlphaFoldDB" id="A0A286GFA5"/>
<dbReference type="Proteomes" id="UP000219621">
    <property type="component" value="Unassembled WGS sequence"/>
</dbReference>
<evidence type="ECO:0000313" key="3">
    <source>
        <dbReference type="Proteomes" id="UP000219621"/>
    </source>
</evidence>
<evidence type="ECO:0000256" key="1">
    <source>
        <dbReference type="SAM" id="MobiDB-lite"/>
    </source>
</evidence>
<sequence length="98" mass="10810">MPRGKKVRDQSVEVNAPEGAAAPIPLTPAQRKWLARGLDQPGGKLPLFDAEGRRVSRQTVQACLDRGLCEPWFANPLKPDWLVCKLTDLGRASLADHR</sequence>
<organism evidence="2 3">
    <name type="scientific">Caenispirillum bisanense</name>
    <dbReference type="NCBI Taxonomy" id="414052"/>
    <lineage>
        <taxon>Bacteria</taxon>
        <taxon>Pseudomonadati</taxon>
        <taxon>Pseudomonadota</taxon>
        <taxon>Alphaproteobacteria</taxon>
        <taxon>Rhodospirillales</taxon>
        <taxon>Novispirillaceae</taxon>
        <taxon>Caenispirillum</taxon>
    </lineage>
</organism>
<evidence type="ECO:0000313" key="2">
    <source>
        <dbReference type="EMBL" id="SOD94182.1"/>
    </source>
</evidence>